<gene>
    <name evidence="2" type="ORF">G7Y82_19160</name>
</gene>
<dbReference type="RefSeq" id="WP_168149742.1">
    <property type="nucleotide sequence ID" value="NZ_JAAVXB010000015.1"/>
</dbReference>
<comment type="caution">
    <text evidence="2">The sequence shown here is derived from an EMBL/GenBank/DDBJ whole genome shotgun (WGS) entry which is preliminary data.</text>
</comment>
<reference evidence="2" key="1">
    <citation type="submission" date="2020-03" db="EMBL/GenBank/DDBJ databases">
        <title>Solimonas marina sp. nov., isolated from deep seawater of the Pacific Ocean.</title>
        <authorList>
            <person name="Liu X."/>
            <person name="Lai Q."/>
            <person name="Sun F."/>
            <person name="Gai Y."/>
            <person name="Li G."/>
            <person name="Shao Z."/>
        </authorList>
    </citation>
    <scope>NUCLEOTIDE SEQUENCE</scope>
    <source>
        <strain evidence="2">C16B3</strain>
    </source>
</reference>
<sequence length="97" mass="10772">MSALNLLNAVLLALSATFALTLGVVVLLYGFHLDAAPRLRAEWHVVSQLASVFVLLTAVAAAAFWGQWRQRQWRWPAQSALWLALGGSGWWMQRLLA</sequence>
<keyword evidence="3" id="KW-1185">Reference proteome</keyword>
<dbReference type="EMBL" id="JAAVXB010000015">
    <property type="protein sequence ID" value="NKF24435.1"/>
    <property type="molecule type" value="Genomic_DNA"/>
</dbReference>
<proteinExistence type="predicted"/>
<evidence type="ECO:0000256" key="1">
    <source>
        <dbReference type="SAM" id="Phobius"/>
    </source>
</evidence>
<evidence type="ECO:0000313" key="2">
    <source>
        <dbReference type="EMBL" id="NKF24435.1"/>
    </source>
</evidence>
<accession>A0A969WGU9</accession>
<keyword evidence="1" id="KW-0812">Transmembrane</keyword>
<name>A0A969WGU9_9GAMM</name>
<feature type="transmembrane region" description="Helical" evidence="1">
    <location>
        <begin position="6"/>
        <end position="31"/>
    </location>
</feature>
<keyword evidence="1" id="KW-1133">Transmembrane helix</keyword>
<evidence type="ECO:0000313" key="3">
    <source>
        <dbReference type="Proteomes" id="UP000653472"/>
    </source>
</evidence>
<dbReference type="AlphaFoldDB" id="A0A969WGU9"/>
<organism evidence="2 3">
    <name type="scientific">Solimonas marina</name>
    <dbReference type="NCBI Taxonomy" id="2714601"/>
    <lineage>
        <taxon>Bacteria</taxon>
        <taxon>Pseudomonadati</taxon>
        <taxon>Pseudomonadota</taxon>
        <taxon>Gammaproteobacteria</taxon>
        <taxon>Nevskiales</taxon>
        <taxon>Nevskiaceae</taxon>
        <taxon>Solimonas</taxon>
    </lineage>
</organism>
<protein>
    <submittedName>
        <fullName evidence="2">Uncharacterized protein</fullName>
    </submittedName>
</protein>
<dbReference type="Proteomes" id="UP000653472">
    <property type="component" value="Unassembled WGS sequence"/>
</dbReference>
<keyword evidence="1" id="KW-0472">Membrane</keyword>
<feature type="transmembrane region" description="Helical" evidence="1">
    <location>
        <begin position="43"/>
        <end position="67"/>
    </location>
</feature>